<dbReference type="GO" id="GO:0030036">
    <property type="term" value="P:actin cytoskeleton organization"/>
    <property type="evidence" value="ECO:0007669"/>
    <property type="project" value="InterPro"/>
</dbReference>
<sequence>MLRETGRPETPAASGGGRVSDAPEAARRRDRSRWGVFGSSRSTASVDAREDAREGAIARSRDGARDACSSTDVVAREAACRFSGRREKRRGRGRPARDTRDDATRRPETPARRARGARNAAAAALRALSLAALTLLSLAPFADGATIDGTRSTLSSLPASVSVRRTTRVRISGYDAAGVKQTSGGDAASIVPVIFAQSCPACVPIVHDHGDVVATTVEDRADGDYDVLFVPMSTGTFEMRVAFHGANKTGYAPVFKVVADGAAPSHYDVIRPATFVAGDSAVFRIKSSADLDLDLDVAADAASNVWLRYDGVTIHGGVAAKLRYLGVNGVAPTGAAAAYEQLTVSSVERSTRERHFSFNKTNAGSYEVSVVLDDVLITSAPLTIAIGGGAPVNQLNGTRAGLTTRAYKSGTSPPAGAAQLPNPPPTSYDFIAGDTINFGVDLRDTHGNVATLSPAAALVVTYARRGGGGGIAATAAVTRTFEGVGAGFGHTAAVTLTTTGTYDVRITIGGVQLCVSQTAVSNTTGLVCVPPVVVAPATPIAASTSAVTGSGVSAVIAAGSSLKVNAVPKDTHGNALTEARSRAEVSYTARVTCATSRSPGVSNGQVVVNDRALAYVANSVDFSHSVGYTLQHAGTYTVVVTQTVGGVASVVGGGGGATVTVVAGAIDHSRTTIKNSAGANAPWTVAAGVDGVVVLKTYDAIGNPVMVDRSASSRIVASFTGARGGVNATFRAAATYDPLTGSHSFAFNIARADAYAIEYFVDGVVVPGGGSALTIARGSTASMSASIAGGAGLRAATAGERATFFVTPRDAHGNALTSDDGVATTVTLTTSKNAAGEPGCQPGVVTAIASSAYAFAWDATTGRYEGSYAVEQAGTLKLSIERAGVPVRGGPFTIPVSPGVTHAGSSELSGVALGGVVVNTAGSVVVRAKDARGNHKTAGGDAICATLRAHSSTSAVAEASLSSASTTLTDNGDGTYLVTYTPTVVGTYSLYVTLGGAHVGTSPVAVQAAAAVGGVDYTKTYAEGDALATAIAGATNAFTINAVDANGVSLGAGGIAFDVTFTPATAGSTTLTIVRKTVGAAGADATDVTRDNADGSYRVTYTPVETGTYALDVKAPGAVAIKGTWPKTVTVYAGVASAATSRPSRTTLFPASAVAGSTITTKIEAFDAKGNARCYDARLFGGDAFKVSVVNAQDAAAGAALEKTAALTPNAAGGYYDVSMTPTIAGSYTVTFKLNGATILEGVKTFTVTHGPLNIANSIVEGVGVYGGVAGVASEAFVYARDAHGNAVTSGLTTADCRAKLNSDASFSAAVSLSASLGRFTVRWTATVPTTSAVATVELRDSGGNWAGAKNSPFGGLVYRAGASSVAAVTAGTGATAAISGVAATFVVTVKDASGNVVGVGGDAISSRVLVPRWGAGTRVVSGDVVDNGDGTYAVSYVAWETGTFSHEVKLGSSHVAGSPFSVVVTAAATSAAETFAEGTDSPAVAGVASTFVIRPMTTHKVTQSPAVTDNFVVTATPSSSASITSVVKRAEASGGGYVVTWASNVALRDAHGFVSPYSIAVKLGGSHVKGSPFSVKVNPGRAVASKSAAYVVTQVVTRRTTTDGQVCGATSVSGYQSCAVERSVKALGPHSMLTQAGPNVVFVAGVKQMLVVRLRDAYNNDATHESFSDAVEVTTTINGAAVVTATTTDLGEGVRQIVFTPTKAGSYALWIAVDGVNIGPNAAASLPIVVAPAAASLSHYQVWGPGVTTSAVVGAFHEIRVQPRDALGNAVVGDASLVTSGPKTLHAAIVVRVGEIYESTVRSVAVTGLTITHDAVAAANYTAGTYVIRFKPTTVGALVSTLSVVDSAPGGASAAVGASPYVAPIVKTNAYVTAKLSGSGASGAAMAVVDLPVVVVPVDADGNDADFVSAADASRFAFSVSPSSRAVVVKPLTFSSNGVLSASWKGTAAGDVTVSVTLDGAHVTGSPHVTTVAAHSSFWTVNPALSRMTGPALRGGYAGQSSSFAIELVTDAGADYPVSAEYDWDAAVVCPPGQPSKGLVKITRDGAPMTANVIDDCDGTYTVSISHARTGIVSYVGMLGPMPGNPTSDRPIGGVGPLSSVHAVRVYSGATSDVRVAWAADVADGVGRVNEAIVFTVTPLDSHGNEVDYKVFPKDDFAVVVTVDGGRYVESVPITRRTRAHASGVAGLETTYYVARFDPRDAGKHAFKCTFTGGSSSETVVDVRPGTPYVNTTTVWGDAVRVIKAGEASAIRVLLKDAKGNPAGDGAYVSAFDSALHPHHYLGGAVPIVESVLIPQGANASAGYVANTTIDVMDQTYVSTFNVTRPGNHTLRVLLYGFEVALGVDYEGTVVVAGSADAVNSTASGPGVGERGLPIAAGTATTFTITARDALGNPLTPVSGAAFSVVGRVATSANPSSTNASDWTANATHGLVSSVPVDNGDGTYTASFAPTRAGKYLLSVTHGTTHFAGSPFLVTVNAGASSAAHSTIECGALTPAACAVDGGGVAAGATEKFYVVVRDALGNVQTHADDKVYYAFTSTGGYVAEGVATAVANTPGWYEVAVAPRVVGAGALRVALDAGVVTNAAVAVVAGAADVSKFTLTCAGVPTTSAGATYAVVAAAFDANNNRVLTGGAAVKLFLDPTAPGGAFTEVLLADAADGTYVGSYALTTPGTHVASLQLAGAKKNVTFTVVAGDVAFGRAPAASAARDGVTGGTVGPFVAGKLSSIALQFTDKYGNVRYDANDVSSGTLTLKITNDDDGATTSVPVSGVTFNSQSHAVVGTRGTHNVTFTPTISGALSIHFAKNGASLIDPSTNQTYVAVVKPAAPSAANTLVYGAGATAAAMTKASVVNVVAADAHGNKILHDLPRVGDRPIAYSFRFAATSGGSAPNAAALAAIPQSAAYYGFGVTTLYYTPPTHASQYYLNVKVLADGVALPGAGRDVLVTPSRPVDAMKTIALDRTLRPINAAAAVRGAVANEAFKMLIEARDDNGAPLGASAASFVRVSVTPLVVAGSAAYATHRTELTSEGRVAVYVTATVAGEYSVYVEVNVAGSWQALGGNWAAFTDAGRGSVRLAVAADKTDATKVVATHLPANAVAGATSTLRLRSRDVGSNPAYAAGRGADYYRVTLKRSNGADEIVAAFATDHGDGDYDFSFTAHRAGTYATRVSLHGGVDVNVGNVVVVHAPSAHAASTSVSPPLATAATMGRAGELYRLTLTAMDALGNVHSAGDQTWTMTVTPPTGASAIDANVAANADGTYAATFTPRKVGTHVVSIAHSSGVVVLSSFKATISPGVIAKERVGATGTILHAAATANSVALVLRDYHNNVVTNATEATGGDVALSIPGVNGATVTPTIAAVSGGGFDASFIVPVVGSFNLNALVRTVAATRAPFVLDVARAPAPRLLAARVDVGKMKFDLTFATPADAAPRACAAVLTTATTTAVGTGATCAWADDKTLSVYFGPDATLAPGDHVVLMPGVIADASGSSHGATGVTRLLAPSSITPPVASISAPSAVGPCDNIAFDVSGSSGGGGRKLRYEFGIVANDATADVGVVVAALKAAAAAAAAASSDVVTLSSNVMTAGVSYNLTLQVTDYLGSAHKVHHGFVKRAYPTPIARVLGGEDRTIRRGHALSLEADVSLPDVSCASFPAVANVTYEWTLIGGPVLTTKDFPSNDVHVAYNKTLRTRALYVPPKVLAGGFKYTWRLRTSSGTNPGFYSDVTASATVTVGAIDANPITGVDRTAFIGAPLLLGVDPVDPDDARDTKGAPYSFTYAWSCALSSGGACGLPADKVPGTFYSPTASTVTLPAATLTSGKEYVFSVVVAKEPSVAGRSVTVAMRVKAATGPSVLVGAASRASNASIVVSGPSAGLVSPSERVTLRADVRDCPTGASACSVTWSCVAGGLNLGAAAELGFADALLTIKKDALTPGRTYTFRASGGGHAAGLHGDVVVTANAPPRGGTITATASPFSTAVTSRLWDASGGFGGLGRFVARADGWSDQSDHLPLSYTFYKKTGAGATLTRRPLSAPQASNVIDALLPAGTHDIEVVVADAYGAATTARVAVTVSNPNPPAGRRRLLSSPSGGAAAVEISTAGYNVTTARAFIADVLRPYVDRGAAAQVLQAATEYAAAFKASPGVAGVVNTTCVAADEIAPQHAVVAAAILDAIATTERTAEGATQTLCALSDLSSDPRTVTFNSSSSTANAIDAVTALTAEASRATDPVAAACAIALASNLLAVTRSTCLAASASAGFVASAAATITAAVDEVVAAAATTLLPGAPAFVADATHVSIAVRTAEPSANVGLPLAVALTSGKASVTFDFNSTKTGASFPNATTGAMVGSLKRLRNKYGATPAYASSGVGERLVSDYVVLGVSHPDFAAVADAMKTTTVTMSYDAAARNHANNSGRYPDVRFYDAGLGAALQNFVPNASSTWVEDPVSYDGWGSYSGWKDVGATTARSTETTASASATNAFAGVGPGAGSTFGVVMINANAPPRPSPPPSPPPPPPLAPPVPSPPPPPPAAPPKDMTQTYIALGAGLGSGFIFLYFLYSRYTANQRAKKAEDRRRHGPRQREREKRRKERKKLHMERRREWEEARREKMEAKRIFDQQRKRAQVMNWIRGQRPDRVSFEPHARGRDVDLERGEGGARNIMYPERPHRDDRKRDKKKEKKKNKVYPATRGGPRPAPPPPRQLTADSLDSAYGGQRRLRDQYRDPRARLDTPPDYERRY</sequence>
<evidence type="ECO:0000313" key="7">
    <source>
        <dbReference type="Proteomes" id="UP000001876"/>
    </source>
</evidence>
<evidence type="ECO:0000256" key="3">
    <source>
        <dbReference type="SAM" id="MobiDB-lite"/>
    </source>
</evidence>
<feature type="compositionally biased region" description="Basic residues" evidence="3">
    <location>
        <begin position="4573"/>
        <end position="4585"/>
    </location>
</feature>
<dbReference type="Pfam" id="PF00630">
    <property type="entry name" value="Filamin"/>
    <property type="match status" value="5"/>
</dbReference>
<feature type="repeat" description="Filamin" evidence="2">
    <location>
        <begin position="1733"/>
        <end position="1866"/>
    </location>
</feature>
<dbReference type="OMA" id="FITTASY"/>
<feature type="compositionally biased region" description="Basic and acidic residues" evidence="3">
    <location>
        <begin position="95"/>
        <end position="111"/>
    </location>
</feature>
<dbReference type="SMART" id="SM00557">
    <property type="entry name" value="IG_FLMN"/>
    <property type="match status" value="6"/>
</dbReference>
<feature type="repeat" description="Filamin" evidence="2">
    <location>
        <begin position="161"/>
        <end position="258"/>
    </location>
</feature>
<proteinExistence type="predicted"/>
<feature type="repeat" description="Filamin" evidence="2">
    <location>
        <begin position="1012"/>
        <end position="1131"/>
    </location>
</feature>
<dbReference type="SUPFAM" id="SSF81296">
    <property type="entry name" value="E set domains"/>
    <property type="match status" value="7"/>
</dbReference>
<feature type="repeat" description="Filamin" evidence="2">
    <location>
        <begin position="1875"/>
        <end position="1973"/>
    </location>
</feature>
<dbReference type="Proteomes" id="UP000001876">
    <property type="component" value="Unassembled WGS sequence"/>
</dbReference>
<keyword evidence="4" id="KW-0472">Membrane</keyword>
<evidence type="ECO:0000313" key="6">
    <source>
        <dbReference type="EMBL" id="EEH58378.1"/>
    </source>
</evidence>
<evidence type="ECO:0000256" key="1">
    <source>
        <dbReference type="ARBA" id="ARBA00022737"/>
    </source>
</evidence>
<reference evidence="6 7" key="1">
    <citation type="journal article" date="2009" name="Science">
        <title>Green evolution and dynamic adaptations revealed by genomes of the marine picoeukaryotes Micromonas.</title>
        <authorList>
            <person name="Worden A.Z."/>
            <person name="Lee J.H."/>
            <person name="Mock T."/>
            <person name="Rouze P."/>
            <person name="Simmons M.P."/>
            <person name="Aerts A.L."/>
            <person name="Allen A.E."/>
            <person name="Cuvelier M.L."/>
            <person name="Derelle E."/>
            <person name="Everett M.V."/>
            <person name="Foulon E."/>
            <person name="Grimwood J."/>
            <person name="Gundlach H."/>
            <person name="Henrissat B."/>
            <person name="Napoli C."/>
            <person name="McDonald S.M."/>
            <person name="Parker M.S."/>
            <person name="Rombauts S."/>
            <person name="Salamov A."/>
            <person name="Von Dassow P."/>
            <person name="Badger J.H."/>
            <person name="Coutinho P.M."/>
            <person name="Demir E."/>
            <person name="Dubchak I."/>
            <person name="Gentemann C."/>
            <person name="Eikrem W."/>
            <person name="Gready J.E."/>
            <person name="John U."/>
            <person name="Lanier W."/>
            <person name="Lindquist E.A."/>
            <person name="Lucas S."/>
            <person name="Mayer K.F."/>
            <person name="Moreau H."/>
            <person name="Not F."/>
            <person name="Otillar R."/>
            <person name="Panaud O."/>
            <person name="Pangilinan J."/>
            <person name="Paulsen I."/>
            <person name="Piegu B."/>
            <person name="Poliakov A."/>
            <person name="Robbens S."/>
            <person name="Schmutz J."/>
            <person name="Toulza E."/>
            <person name="Wyss T."/>
            <person name="Zelensky A."/>
            <person name="Zhou K."/>
            <person name="Armbrust E.V."/>
            <person name="Bhattacharya D."/>
            <person name="Goodenough U.W."/>
            <person name="Van de Peer Y."/>
            <person name="Grigoriev I.V."/>
        </authorList>
    </citation>
    <scope>NUCLEOTIDE SEQUENCE [LARGE SCALE GENOMIC DNA]</scope>
    <source>
        <strain evidence="6 7">CCMP1545</strain>
    </source>
</reference>
<feature type="compositionally biased region" description="Basic and acidic residues" evidence="3">
    <location>
        <begin position="4624"/>
        <end position="4643"/>
    </location>
</feature>
<feature type="transmembrane region" description="Helical" evidence="4">
    <location>
        <begin position="4529"/>
        <end position="4547"/>
    </location>
</feature>
<feature type="repeat" description="Filamin" evidence="2">
    <location>
        <begin position="898"/>
        <end position="1008"/>
    </location>
</feature>
<feature type="compositionally biased region" description="Pro residues" evidence="3">
    <location>
        <begin position="4491"/>
        <end position="4521"/>
    </location>
</feature>
<dbReference type="STRING" id="564608.C1MP01"/>
<feature type="compositionally biased region" description="Basic residues" evidence="3">
    <location>
        <begin position="4661"/>
        <end position="4671"/>
    </location>
</feature>
<feature type="repeat" description="Filamin" evidence="2">
    <location>
        <begin position="1360"/>
        <end position="1465"/>
    </location>
</feature>
<dbReference type="InterPro" id="IPR002859">
    <property type="entry name" value="PKD/REJ-like"/>
</dbReference>
<dbReference type="RefSeq" id="XP_003056733.1">
    <property type="nucleotide sequence ID" value="XM_003056687.1"/>
</dbReference>
<keyword evidence="4" id="KW-0812">Transmembrane</keyword>
<dbReference type="PROSITE" id="PS50194">
    <property type="entry name" value="FILAMIN_REPEAT"/>
    <property type="match status" value="13"/>
</dbReference>
<keyword evidence="7" id="KW-1185">Reference proteome</keyword>
<evidence type="ECO:0000256" key="4">
    <source>
        <dbReference type="SAM" id="Phobius"/>
    </source>
</evidence>
<feature type="region of interest" description="Disordered" evidence="3">
    <location>
        <begin position="82"/>
        <end position="117"/>
    </location>
</feature>
<feature type="repeat" description="Filamin" evidence="2">
    <location>
        <begin position="1979"/>
        <end position="2092"/>
    </location>
</feature>
<name>C1MP01_MICPC</name>
<evidence type="ECO:0000256" key="2">
    <source>
        <dbReference type="PROSITE-ProRule" id="PRU00087"/>
    </source>
</evidence>
<keyword evidence="1" id="KW-0677">Repeat</keyword>
<feature type="compositionally biased region" description="Basic and acidic residues" evidence="3">
    <location>
        <begin position="47"/>
        <end position="65"/>
    </location>
</feature>
<evidence type="ECO:0000259" key="5">
    <source>
        <dbReference type="Pfam" id="PF02010"/>
    </source>
</evidence>
<dbReference type="InterPro" id="IPR014756">
    <property type="entry name" value="Ig_E-set"/>
</dbReference>
<dbReference type="eggNOG" id="KOG0518">
    <property type="taxonomic scope" value="Eukaryota"/>
</dbReference>
<dbReference type="PANTHER" id="PTHR38537">
    <property type="entry name" value="JITTERBUG, ISOFORM N"/>
    <property type="match status" value="1"/>
</dbReference>
<feature type="domain" description="PKD/REJ-like" evidence="5">
    <location>
        <begin position="3755"/>
        <end position="4076"/>
    </location>
</feature>
<feature type="repeat" description="Filamin" evidence="2">
    <location>
        <begin position="1557"/>
        <end position="1578"/>
    </location>
</feature>
<feature type="compositionally biased region" description="Basic and acidic residues" evidence="3">
    <location>
        <begin position="4704"/>
        <end position="4726"/>
    </location>
</feature>
<dbReference type="EMBL" id="GG663737">
    <property type="protein sequence ID" value="EEH58378.1"/>
    <property type="molecule type" value="Genomic_DNA"/>
</dbReference>
<dbReference type="GO" id="GO:0051015">
    <property type="term" value="F:actin filament binding"/>
    <property type="evidence" value="ECO:0007669"/>
    <property type="project" value="InterPro"/>
</dbReference>
<dbReference type="Gene3D" id="2.60.40.10">
    <property type="entry name" value="Immunoglobulins"/>
    <property type="match status" value="13"/>
</dbReference>
<protein>
    <submittedName>
        <fullName evidence="6">Filamin like protein</fullName>
    </submittedName>
</protein>
<dbReference type="InterPro" id="IPR017868">
    <property type="entry name" value="Filamin/ABP280_repeat-like"/>
</dbReference>
<gene>
    <name evidence="6" type="primary">FLM</name>
    <name evidence="6" type="ORF">MICPUCDRAFT_56093</name>
</gene>
<feature type="repeat" description="Filamin" evidence="2">
    <location>
        <begin position="3078"/>
        <end position="3171"/>
    </location>
</feature>
<feature type="repeat" description="Filamin" evidence="2">
    <location>
        <begin position="3185"/>
        <end position="3290"/>
    </location>
</feature>
<feature type="region of interest" description="Disordered" evidence="3">
    <location>
        <begin position="1"/>
        <end position="70"/>
    </location>
</feature>
<feature type="region of interest" description="Disordered" evidence="3">
    <location>
        <begin position="4488"/>
        <end position="4524"/>
    </location>
</feature>
<accession>C1MP01</accession>
<dbReference type="OrthoDB" id="264520at2759"/>
<feature type="repeat" description="Filamin" evidence="2">
    <location>
        <begin position="778"/>
        <end position="896"/>
    </location>
</feature>
<dbReference type="InterPro" id="IPR044801">
    <property type="entry name" value="Filamin"/>
</dbReference>
<feature type="repeat" description="Filamin" evidence="2">
    <location>
        <begin position="2591"/>
        <end position="2693"/>
    </location>
</feature>
<feature type="region of interest" description="Disordered" evidence="3">
    <location>
        <begin position="4624"/>
        <end position="4726"/>
    </location>
</feature>
<dbReference type="Pfam" id="PF02010">
    <property type="entry name" value="REJ"/>
    <property type="match status" value="1"/>
</dbReference>
<keyword evidence="4" id="KW-1133">Transmembrane helix</keyword>
<feature type="repeat" description="Filamin" evidence="2">
    <location>
        <begin position="2354"/>
        <end position="2477"/>
    </location>
</feature>
<dbReference type="InterPro" id="IPR013783">
    <property type="entry name" value="Ig-like_fold"/>
</dbReference>
<feature type="region of interest" description="Disordered" evidence="3">
    <location>
        <begin position="4554"/>
        <end position="4609"/>
    </location>
</feature>
<feature type="compositionally biased region" description="Basic and acidic residues" evidence="3">
    <location>
        <begin position="4557"/>
        <end position="4572"/>
    </location>
</feature>
<dbReference type="KEGG" id="mpp:MICPUCDRAFT_56093"/>
<dbReference type="PANTHER" id="PTHR38537:SF15">
    <property type="entry name" value="FILAMIN"/>
    <property type="match status" value="1"/>
</dbReference>
<feature type="compositionally biased region" description="Basic and acidic residues" evidence="3">
    <location>
        <begin position="4586"/>
        <end position="4608"/>
    </location>
</feature>
<dbReference type="InterPro" id="IPR001298">
    <property type="entry name" value="Filamin/ABP280_rpt"/>
</dbReference>
<organism evidence="7">
    <name type="scientific">Micromonas pusilla (strain CCMP1545)</name>
    <name type="common">Picoplanktonic green alga</name>
    <dbReference type="NCBI Taxonomy" id="564608"/>
    <lineage>
        <taxon>Eukaryota</taxon>
        <taxon>Viridiplantae</taxon>
        <taxon>Chlorophyta</taxon>
        <taxon>Mamiellophyceae</taxon>
        <taxon>Mamiellales</taxon>
        <taxon>Mamiellaceae</taxon>
        <taxon>Micromonas</taxon>
    </lineage>
</organism>
<dbReference type="GeneID" id="9682640"/>